<dbReference type="EMBL" id="CAJPIJ010000094">
    <property type="protein sequence ID" value="CAG1973279.1"/>
    <property type="molecule type" value="Genomic_DNA"/>
</dbReference>
<organism evidence="2">
    <name type="scientific">Gibberella zeae</name>
    <name type="common">Wheat head blight fungus</name>
    <name type="synonym">Fusarium graminearum</name>
    <dbReference type="NCBI Taxonomy" id="5518"/>
    <lineage>
        <taxon>Eukaryota</taxon>
        <taxon>Fungi</taxon>
        <taxon>Dikarya</taxon>
        <taxon>Ascomycota</taxon>
        <taxon>Pezizomycotina</taxon>
        <taxon>Sordariomycetes</taxon>
        <taxon>Hypocreomycetidae</taxon>
        <taxon>Hypocreales</taxon>
        <taxon>Nectriaceae</taxon>
        <taxon>Fusarium</taxon>
    </lineage>
</organism>
<evidence type="ECO:0000313" key="1">
    <source>
        <dbReference type="EMBL" id="CAG1973279.1"/>
    </source>
</evidence>
<reference evidence="1" key="2">
    <citation type="submission" date="2021-03" db="EMBL/GenBank/DDBJ databases">
        <authorList>
            <person name="Alouane T."/>
            <person name="Langin T."/>
            <person name="Bonhomme L."/>
        </authorList>
    </citation>
    <scope>NUCLEOTIDE SEQUENCE</scope>
    <source>
        <strain evidence="1">MDC_Fg202</strain>
    </source>
</reference>
<proteinExistence type="predicted"/>
<evidence type="ECO:0000313" key="2">
    <source>
        <dbReference type="EMBL" id="VIO58242.1"/>
    </source>
</evidence>
<dbReference type="AlphaFoldDB" id="A0A4E9EAP2"/>
<reference evidence="2" key="1">
    <citation type="submission" date="2019-04" db="EMBL/GenBank/DDBJ databases">
        <authorList>
            <person name="Melise S."/>
            <person name="Noan J."/>
            <person name="Okalmin O."/>
        </authorList>
    </citation>
    <scope>NUCLEOTIDE SEQUENCE</scope>
    <source>
        <strain evidence="2">FN9</strain>
    </source>
</reference>
<dbReference type="EMBL" id="CAAKMV010000132">
    <property type="protein sequence ID" value="VIO58242.1"/>
    <property type="molecule type" value="Genomic_DNA"/>
</dbReference>
<protein>
    <submittedName>
        <fullName evidence="2">Uncharacterized protein</fullName>
    </submittedName>
</protein>
<name>A0A4E9EAP2_GIBZA</name>
<sequence>MCMRISITYPSVQGNSHGNAKLRSSCSMQYHVGQPHEGETDVKRVERQRCRSCQSILGQDGSVGDQLPFFDSSVLPI</sequence>
<gene>
    <name evidence="2" type="ORF">FUG_LOCUS296795</name>
    <name evidence="1" type="ORF">MDCFG202_LOCUS117526</name>
</gene>
<dbReference type="Proteomes" id="UP000746612">
    <property type="component" value="Unassembled WGS sequence"/>
</dbReference>
<accession>A0A4E9EAP2</accession>